<name>A0AAD4XZ47_9MAGN</name>
<dbReference type="InterPro" id="IPR015915">
    <property type="entry name" value="Kelch-typ_b-propeller"/>
</dbReference>
<evidence type="ECO:0000256" key="1">
    <source>
        <dbReference type="ARBA" id="ARBA00022441"/>
    </source>
</evidence>
<dbReference type="Proteomes" id="UP001202328">
    <property type="component" value="Unassembled WGS sequence"/>
</dbReference>
<keyword evidence="1" id="KW-0880">Kelch repeat</keyword>
<evidence type="ECO:0000313" key="4">
    <source>
        <dbReference type="Proteomes" id="UP001202328"/>
    </source>
</evidence>
<gene>
    <name evidence="3" type="ORF">MKW98_022750</name>
</gene>
<dbReference type="AlphaFoldDB" id="A0AAD4XZ47"/>
<dbReference type="PANTHER" id="PTHR46093:SF4">
    <property type="entry name" value="GALACTOSE OXIDASE_KELCH REPEAT SUPERFAMILY PROTEIN"/>
    <property type="match status" value="1"/>
</dbReference>
<dbReference type="Pfam" id="PF24681">
    <property type="entry name" value="Kelch_KLHDC2_KLHL20_DRC7"/>
    <property type="match status" value="1"/>
</dbReference>
<reference evidence="3" key="1">
    <citation type="submission" date="2022-04" db="EMBL/GenBank/DDBJ databases">
        <title>A functionally conserved STORR gene fusion in Papaver species that diverged 16.8 million years ago.</title>
        <authorList>
            <person name="Catania T."/>
        </authorList>
    </citation>
    <scope>NUCLEOTIDE SEQUENCE</scope>
    <source>
        <strain evidence="3">S-188037</strain>
    </source>
</reference>
<evidence type="ECO:0000313" key="3">
    <source>
        <dbReference type="EMBL" id="KAI3963328.1"/>
    </source>
</evidence>
<evidence type="ECO:0000256" key="2">
    <source>
        <dbReference type="ARBA" id="ARBA00022737"/>
    </source>
</evidence>
<organism evidence="3 4">
    <name type="scientific">Papaver atlanticum</name>
    <dbReference type="NCBI Taxonomy" id="357466"/>
    <lineage>
        <taxon>Eukaryota</taxon>
        <taxon>Viridiplantae</taxon>
        <taxon>Streptophyta</taxon>
        <taxon>Embryophyta</taxon>
        <taxon>Tracheophyta</taxon>
        <taxon>Spermatophyta</taxon>
        <taxon>Magnoliopsida</taxon>
        <taxon>Ranunculales</taxon>
        <taxon>Papaveraceae</taxon>
        <taxon>Papaveroideae</taxon>
        <taxon>Papaver</taxon>
    </lineage>
</organism>
<sequence length="111" mass="12808">VSRSGHSVTRDGSVLILFRGEDAEGRKLNDIHMFDLKSLMWLPLHYIGSRPSPRSNHVAALYDDRILFILEMKWTRIKLRGFHPSPRAGSCGILCGNNWYIGMRRHWSLMS</sequence>
<keyword evidence="4" id="KW-1185">Reference proteome</keyword>
<dbReference type="EMBL" id="JAJJMB010000061">
    <property type="protein sequence ID" value="KAI3963328.1"/>
    <property type="molecule type" value="Genomic_DNA"/>
</dbReference>
<accession>A0AAD4XZ47</accession>
<proteinExistence type="predicted"/>
<comment type="caution">
    <text evidence="3">The sequence shown here is derived from an EMBL/GenBank/DDBJ whole genome shotgun (WGS) entry which is preliminary data.</text>
</comment>
<dbReference type="PANTHER" id="PTHR46093">
    <property type="entry name" value="ACYL-COA-BINDING DOMAIN-CONTAINING PROTEIN 5"/>
    <property type="match status" value="1"/>
</dbReference>
<keyword evidence="2" id="KW-0677">Repeat</keyword>
<dbReference type="SUPFAM" id="SSF117281">
    <property type="entry name" value="Kelch motif"/>
    <property type="match status" value="1"/>
</dbReference>
<feature type="non-terminal residue" evidence="3">
    <location>
        <position position="111"/>
    </location>
</feature>
<protein>
    <submittedName>
        <fullName evidence="3">Uncharacterized protein</fullName>
    </submittedName>
</protein>
<dbReference type="Gene3D" id="2.120.10.80">
    <property type="entry name" value="Kelch-type beta propeller"/>
    <property type="match status" value="1"/>
</dbReference>